<accession>A0A7G5H198</accession>
<dbReference type="RefSeq" id="WP_182462242.1">
    <property type="nucleotide sequence ID" value="NZ_CP059732.1"/>
</dbReference>
<keyword evidence="3" id="KW-1185">Reference proteome</keyword>
<dbReference type="EMBL" id="CP059732">
    <property type="protein sequence ID" value="QMW04890.1"/>
    <property type="molecule type" value="Genomic_DNA"/>
</dbReference>
<dbReference type="PROSITE" id="PS51257">
    <property type="entry name" value="PROKAR_LIPOPROTEIN"/>
    <property type="match status" value="1"/>
</dbReference>
<organism evidence="2 3">
    <name type="scientific">Spirosoma foliorum</name>
    <dbReference type="NCBI Taxonomy" id="2710596"/>
    <lineage>
        <taxon>Bacteria</taxon>
        <taxon>Pseudomonadati</taxon>
        <taxon>Bacteroidota</taxon>
        <taxon>Cytophagia</taxon>
        <taxon>Cytophagales</taxon>
        <taxon>Cytophagaceae</taxon>
        <taxon>Spirosoma</taxon>
    </lineage>
</organism>
<proteinExistence type="predicted"/>
<evidence type="ECO:0008006" key="4">
    <source>
        <dbReference type="Google" id="ProtNLM"/>
    </source>
</evidence>
<dbReference type="KEGG" id="sfol:H3H32_08280"/>
<dbReference type="Proteomes" id="UP000515369">
    <property type="component" value="Chromosome"/>
</dbReference>
<evidence type="ECO:0000313" key="3">
    <source>
        <dbReference type="Proteomes" id="UP000515369"/>
    </source>
</evidence>
<reference evidence="2 3" key="1">
    <citation type="submission" date="2020-07" db="EMBL/GenBank/DDBJ databases">
        <title>Spirosoma foliorum sp. nov., isolated from the leaves on the Nejang mountain Korea, Republic of.</title>
        <authorList>
            <person name="Ho H."/>
            <person name="Lee Y.-J."/>
            <person name="Nurcahyanto D.-A."/>
            <person name="Kim S.-G."/>
        </authorList>
    </citation>
    <scope>NUCLEOTIDE SEQUENCE [LARGE SCALE GENOMIC DNA]</scope>
    <source>
        <strain evidence="2 3">PL0136</strain>
    </source>
</reference>
<gene>
    <name evidence="2" type="ORF">H3H32_08280</name>
</gene>
<dbReference type="AlphaFoldDB" id="A0A7G5H198"/>
<keyword evidence="1" id="KW-0732">Signal</keyword>
<feature type="chain" id="PRO_5028864556" description="Lipocalin-like domain-containing protein" evidence="1">
    <location>
        <begin position="19"/>
        <end position="151"/>
    </location>
</feature>
<feature type="signal peptide" evidence="1">
    <location>
        <begin position="1"/>
        <end position="18"/>
    </location>
</feature>
<name>A0A7G5H198_9BACT</name>
<protein>
    <recommendedName>
        <fullName evidence="4">Lipocalin-like domain-containing protein</fullName>
    </recommendedName>
</protein>
<evidence type="ECO:0000256" key="1">
    <source>
        <dbReference type="SAM" id="SignalP"/>
    </source>
</evidence>
<sequence>MKKLLLFLLVAVAFTACKKGSDVAPQPAGALADKFAGSYKLSSFRYTDSQTNLDLPTLPTTSNGKTVSGTVTLTKVSDTKVNMKLLLKTTGLDDYNQDFGDLDIKQEGTEYGLFSGTTRIADAEGTTVIFNYSETDQATSETTTMAFVAKR</sequence>
<evidence type="ECO:0000313" key="2">
    <source>
        <dbReference type="EMBL" id="QMW04890.1"/>
    </source>
</evidence>